<dbReference type="Proteomes" id="UP000566071">
    <property type="component" value="Unassembled WGS sequence"/>
</dbReference>
<accession>A0ABX1VYM5</accession>
<organism evidence="1 2">
    <name type="scientific">Mucilaginibacter humi</name>
    <dbReference type="NCBI Taxonomy" id="2732510"/>
    <lineage>
        <taxon>Bacteria</taxon>
        <taxon>Pseudomonadati</taxon>
        <taxon>Bacteroidota</taxon>
        <taxon>Sphingobacteriia</taxon>
        <taxon>Sphingobacteriales</taxon>
        <taxon>Sphingobacteriaceae</taxon>
        <taxon>Mucilaginibacter</taxon>
    </lineage>
</organism>
<proteinExistence type="predicted"/>
<evidence type="ECO:0000313" key="2">
    <source>
        <dbReference type="Proteomes" id="UP000566071"/>
    </source>
</evidence>
<evidence type="ECO:0000313" key="1">
    <source>
        <dbReference type="EMBL" id="NNU33072.1"/>
    </source>
</evidence>
<keyword evidence="2" id="KW-1185">Reference proteome</keyword>
<dbReference type="EMBL" id="JABFCR010000002">
    <property type="protein sequence ID" value="NNU33072.1"/>
    <property type="molecule type" value="Genomic_DNA"/>
</dbReference>
<name>A0ABX1VYM5_9SPHI</name>
<dbReference type="RefSeq" id="WP_175268773.1">
    <property type="nucleotide sequence ID" value="NZ_JABFCR010000002.1"/>
</dbReference>
<comment type="caution">
    <text evidence="1">The sequence shown here is derived from an EMBL/GenBank/DDBJ whole genome shotgun (WGS) entry which is preliminary data.</text>
</comment>
<sequence length="77" mass="8589">MDQAELVKQIAANIGKVKVLHLTKILNEQKFNLRDLVAITFHPDKDIAFRAAWLLENVFLQKPEEALAATGLPVSGH</sequence>
<reference evidence="1 2" key="1">
    <citation type="submission" date="2020-05" db="EMBL/GenBank/DDBJ databases">
        <authorList>
            <person name="Khan S.A."/>
            <person name="Jeon C.O."/>
            <person name="Chun B.H."/>
        </authorList>
    </citation>
    <scope>NUCLEOTIDE SEQUENCE [LARGE SCALE GENOMIC DNA]</scope>
    <source>
        <strain evidence="1 2">S1162</strain>
    </source>
</reference>
<gene>
    <name evidence="1" type="ORF">HK413_00645</name>
</gene>
<protein>
    <submittedName>
        <fullName evidence="1">Uncharacterized protein</fullName>
    </submittedName>
</protein>